<dbReference type="SUPFAM" id="SSF52058">
    <property type="entry name" value="L domain-like"/>
    <property type="match status" value="1"/>
</dbReference>
<organism evidence="1 2">
    <name type="scientific">Gossypium klotzschianum</name>
    <dbReference type="NCBI Taxonomy" id="34286"/>
    <lineage>
        <taxon>Eukaryota</taxon>
        <taxon>Viridiplantae</taxon>
        <taxon>Streptophyta</taxon>
        <taxon>Embryophyta</taxon>
        <taxon>Tracheophyta</taxon>
        <taxon>Spermatophyta</taxon>
        <taxon>Magnoliopsida</taxon>
        <taxon>eudicotyledons</taxon>
        <taxon>Gunneridae</taxon>
        <taxon>Pentapetalae</taxon>
        <taxon>rosids</taxon>
        <taxon>malvids</taxon>
        <taxon>Malvales</taxon>
        <taxon>Malvaceae</taxon>
        <taxon>Malvoideae</taxon>
        <taxon>Gossypium</taxon>
    </lineage>
</organism>
<protein>
    <submittedName>
        <fullName evidence="1">Uncharacterized protein</fullName>
    </submittedName>
</protein>
<dbReference type="Pfam" id="PF13855">
    <property type="entry name" value="LRR_8"/>
    <property type="match status" value="1"/>
</dbReference>
<dbReference type="PANTHER" id="PTHR46662">
    <property type="entry name" value="DI-GLUCOSE BINDING PROTEIN WITH LEUCINE-RICH REPEAT DOMAIN-CONTAINING PROTEIN"/>
    <property type="match status" value="1"/>
</dbReference>
<sequence>YLQSGIFDNLSKLQVLSLTGNHISGRIPNGLFKCKELTYLSLYNNSMEEIVPIEIGNLTMLQYLYLSYNHPQSPLVIAGSIPSSIFNISSLLHSGLGSNNFFGYVWSNMFDYLPQLSYLDLGECQLSGRIPMSLFKCKELQVLYLYENRLYY</sequence>
<dbReference type="Proteomes" id="UP000593573">
    <property type="component" value="Unassembled WGS sequence"/>
</dbReference>
<dbReference type="InterPro" id="IPR001611">
    <property type="entry name" value="Leu-rich_rpt"/>
</dbReference>
<name>A0A7J8W7J5_9ROSI</name>
<proteinExistence type="predicted"/>
<dbReference type="PANTHER" id="PTHR46662:SF109">
    <property type="entry name" value="OS11G0695800 PROTEIN"/>
    <property type="match status" value="1"/>
</dbReference>
<dbReference type="Pfam" id="PF00560">
    <property type="entry name" value="LRR_1"/>
    <property type="match status" value="1"/>
</dbReference>
<evidence type="ECO:0000313" key="2">
    <source>
        <dbReference type="Proteomes" id="UP000593573"/>
    </source>
</evidence>
<keyword evidence="2" id="KW-1185">Reference proteome</keyword>
<dbReference type="Gene3D" id="3.80.10.10">
    <property type="entry name" value="Ribonuclease Inhibitor"/>
    <property type="match status" value="2"/>
</dbReference>
<accession>A0A7J8W7J5</accession>
<comment type="caution">
    <text evidence="1">The sequence shown here is derived from an EMBL/GenBank/DDBJ whole genome shotgun (WGS) entry which is preliminary data.</text>
</comment>
<dbReference type="EMBL" id="JABFAB010239207">
    <property type="protein sequence ID" value="MBA0671037.1"/>
    <property type="molecule type" value="Genomic_DNA"/>
</dbReference>
<dbReference type="InterPro" id="IPR032675">
    <property type="entry name" value="LRR_dom_sf"/>
</dbReference>
<gene>
    <name evidence="1" type="ORF">Goklo_007517</name>
</gene>
<feature type="non-terminal residue" evidence="1">
    <location>
        <position position="1"/>
    </location>
</feature>
<evidence type="ECO:0000313" key="1">
    <source>
        <dbReference type="EMBL" id="MBA0671037.1"/>
    </source>
</evidence>
<dbReference type="OrthoDB" id="1730338at2759"/>
<dbReference type="AlphaFoldDB" id="A0A7J8W7J5"/>
<reference evidence="1 2" key="1">
    <citation type="journal article" date="2019" name="Genome Biol. Evol.">
        <title>Insights into the evolution of the New World diploid cottons (Gossypium, subgenus Houzingenia) based on genome sequencing.</title>
        <authorList>
            <person name="Grover C.E."/>
            <person name="Arick M.A. 2nd"/>
            <person name="Thrash A."/>
            <person name="Conover J.L."/>
            <person name="Sanders W.S."/>
            <person name="Peterson D.G."/>
            <person name="Frelichowski J.E."/>
            <person name="Scheffler J.A."/>
            <person name="Scheffler B.E."/>
            <person name="Wendel J.F."/>
        </authorList>
    </citation>
    <scope>NUCLEOTIDE SEQUENCE [LARGE SCALE GENOMIC DNA]</scope>
    <source>
        <strain evidence="1">57</strain>
        <tissue evidence="1">Leaf</tissue>
    </source>
</reference>